<dbReference type="GO" id="GO:0000287">
    <property type="term" value="F:magnesium ion binding"/>
    <property type="evidence" value="ECO:0007669"/>
    <property type="project" value="UniProtKB-UniRule"/>
</dbReference>
<feature type="binding site" evidence="6">
    <location>
        <position position="71"/>
    </location>
    <ligand>
        <name>Mg(2+)</name>
        <dbReference type="ChEBI" id="CHEBI:18420"/>
        <label>1</label>
    </ligand>
</feature>
<reference evidence="8" key="1">
    <citation type="submission" date="2016-10" db="EMBL/GenBank/DDBJ databases">
        <authorList>
            <person name="Varghese N."/>
            <person name="Submissions S."/>
        </authorList>
    </citation>
    <scope>NUCLEOTIDE SEQUENCE [LARGE SCALE GENOMIC DNA]</scope>
    <source>
        <strain evidence="8">DSM 217</strain>
    </source>
</reference>
<evidence type="ECO:0000256" key="2">
    <source>
        <dbReference type="ARBA" id="ARBA00022490"/>
    </source>
</evidence>
<keyword evidence="2 6" id="KW-0963">Cytoplasm</keyword>
<feature type="binding site" evidence="6">
    <location>
        <position position="30"/>
    </location>
    <ligand>
        <name>substrate</name>
    </ligand>
</feature>
<dbReference type="NCBIfam" id="NF002317">
    <property type="entry name" value="PRK01250.1"/>
    <property type="match status" value="1"/>
</dbReference>
<feature type="binding site" evidence="6">
    <location>
        <position position="71"/>
    </location>
    <ligand>
        <name>Mg(2+)</name>
        <dbReference type="ChEBI" id="CHEBI:18420"/>
        <label>2</label>
    </ligand>
</feature>
<dbReference type="EMBL" id="FNNZ01000010">
    <property type="protein sequence ID" value="SDW90651.1"/>
    <property type="molecule type" value="Genomic_DNA"/>
</dbReference>
<proteinExistence type="inferred from homology"/>
<evidence type="ECO:0000256" key="5">
    <source>
        <dbReference type="ARBA" id="ARBA00022842"/>
    </source>
</evidence>
<keyword evidence="4 6" id="KW-0378">Hydrolase</keyword>
<accession>A0A1H2XCX9</accession>
<dbReference type="PANTHER" id="PTHR10286">
    <property type="entry name" value="INORGANIC PYROPHOSPHATASE"/>
    <property type="match status" value="1"/>
</dbReference>
<comment type="function">
    <text evidence="6">Catalyzes the hydrolysis of inorganic pyrophosphate (PPi) forming two phosphate ions.</text>
</comment>
<dbReference type="Pfam" id="PF00719">
    <property type="entry name" value="Pyrophosphatase"/>
    <property type="match status" value="1"/>
</dbReference>
<evidence type="ECO:0000313" key="8">
    <source>
        <dbReference type="Proteomes" id="UP000198816"/>
    </source>
</evidence>
<feature type="binding site" evidence="6">
    <location>
        <position position="103"/>
    </location>
    <ligand>
        <name>Mg(2+)</name>
        <dbReference type="ChEBI" id="CHEBI:18420"/>
        <label>1</label>
    </ligand>
</feature>
<evidence type="ECO:0000256" key="3">
    <source>
        <dbReference type="ARBA" id="ARBA00022723"/>
    </source>
</evidence>
<dbReference type="Gene3D" id="3.90.80.10">
    <property type="entry name" value="Inorganic pyrophosphatase"/>
    <property type="match status" value="1"/>
</dbReference>
<comment type="similarity">
    <text evidence="6">Belongs to the PPase family.</text>
</comment>
<evidence type="ECO:0000256" key="6">
    <source>
        <dbReference type="HAMAP-Rule" id="MF_00209"/>
    </source>
</evidence>
<dbReference type="RefSeq" id="WP_093032299.1">
    <property type="nucleotide sequence ID" value="NZ_FNNZ01000010.1"/>
</dbReference>
<feature type="binding site" evidence="6">
    <location>
        <position position="56"/>
    </location>
    <ligand>
        <name>substrate</name>
    </ligand>
</feature>
<evidence type="ECO:0000256" key="4">
    <source>
        <dbReference type="ARBA" id="ARBA00022801"/>
    </source>
</evidence>
<comment type="subcellular location">
    <subcellularLocation>
        <location evidence="6">Cytoplasm</location>
    </subcellularLocation>
</comment>
<dbReference type="OrthoDB" id="5187599at2"/>
<keyword evidence="3 6" id="KW-0479">Metal-binding</keyword>
<dbReference type="GO" id="GO:0005737">
    <property type="term" value="C:cytoplasm"/>
    <property type="evidence" value="ECO:0007669"/>
    <property type="project" value="UniProtKB-SubCell"/>
</dbReference>
<name>A0A1H2XCX9_THIRO</name>
<dbReference type="HAMAP" id="MF_00209">
    <property type="entry name" value="Inorganic_PPase"/>
    <property type="match status" value="1"/>
</dbReference>
<dbReference type="CDD" id="cd00412">
    <property type="entry name" value="pyrophosphatase"/>
    <property type="match status" value="1"/>
</dbReference>
<dbReference type="AlphaFoldDB" id="A0A1H2XCX9"/>
<evidence type="ECO:0000256" key="1">
    <source>
        <dbReference type="ARBA" id="ARBA00001946"/>
    </source>
</evidence>
<dbReference type="GO" id="GO:0006796">
    <property type="term" value="P:phosphate-containing compound metabolic process"/>
    <property type="evidence" value="ECO:0007669"/>
    <property type="project" value="InterPro"/>
</dbReference>
<evidence type="ECO:0000313" key="7">
    <source>
        <dbReference type="EMBL" id="SDW90651.1"/>
    </source>
</evidence>
<dbReference type="PROSITE" id="PS00387">
    <property type="entry name" value="PPASE"/>
    <property type="match status" value="1"/>
</dbReference>
<dbReference type="STRING" id="1058.SAMN05421783_110141"/>
<feature type="binding site" evidence="6">
    <location>
        <position position="142"/>
    </location>
    <ligand>
        <name>substrate</name>
    </ligand>
</feature>
<gene>
    <name evidence="6" type="primary">ppa</name>
    <name evidence="7" type="ORF">SAMN05421783_110141</name>
</gene>
<dbReference type="GO" id="GO:0004427">
    <property type="term" value="F:inorganic diphosphate phosphatase activity"/>
    <property type="evidence" value="ECO:0007669"/>
    <property type="project" value="UniProtKB-UniRule"/>
</dbReference>
<dbReference type="InterPro" id="IPR008162">
    <property type="entry name" value="Pyrophosphatase"/>
</dbReference>
<keyword evidence="5 6" id="KW-0460">Magnesium</keyword>
<comment type="subunit">
    <text evidence="6">Homohexamer.</text>
</comment>
<dbReference type="FunFam" id="3.90.80.10:FF:000001">
    <property type="entry name" value="Inorganic pyrophosphatase"/>
    <property type="match status" value="1"/>
</dbReference>
<keyword evidence="8" id="KW-1185">Reference proteome</keyword>
<dbReference type="Proteomes" id="UP000198816">
    <property type="component" value="Unassembled WGS sequence"/>
</dbReference>
<dbReference type="SUPFAM" id="SSF50324">
    <property type="entry name" value="Inorganic pyrophosphatase"/>
    <property type="match status" value="1"/>
</dbReference>
<dbReference type="EC" id="3.6.1.1" evidence="6"/>
<feature type="binding site" evidence="6">
    <location>
        <position position="44"/>
    </location>
    <ligand>
        <name>substrate</name>
    </ligand>
</feature>
<protein>
    <recommendedName>
        <fullName evidence="6">Inorganic pyrophosphatase</fullName>
        <ecNumber evidence="6">3.6.1.1</ecNumber>
    </recommendedName>
    <alternativeName>
        <fullName evidence="6">Pyrophosphate phospho-hydrolase</fullName>
        <shortName evidence="6">PPase</shortName>
    </alternativeName>
</protein>
<comment type="catalytic activity">
    <reaction evidence="6">
        <text>diphosphate + H2O = 2 phosphate + H(+)</text>
        <dbReference type="Rhea" id="RHEA:24576"/>
        <dbReference type="ChEBI" id="CHEBI:15377"/>
        <dbReference type="ChEBI" id="CHEBI:15378"/>
        <dbReference type="ChEBI" id="CHEBI:33019"/>
        <dbReference type="ChEBI" id="CHEBI:43474"/>
        <dbReference type="EC" id="3.6.1.1"/>
    </reaction>
</comment>
<dbReference type="InterPro" id="IPR036649">
    <property type="entry name" value="Pyrophosphatase_sf"/>
</dbReference>
<organism evidence="7 8">
    <name type="scientific">Thiocapsa roseopersicina</name>
    <dbReference type="NCBI Taxonomy" id="1058"/>
    <lineage>
        <taxon>Bacteria</taxon>
        <taxon>Pseudomonadati</taxon>
        <taxon>Pseudomonadota</taxon>
        <taxon>Gammaproteobacteria</taxon>
        <taxon>Chromatiales</taxon>
        <taxon>Chromatiaceae</taxon>
        <taxon>Thiocapsa</taxon>
    </lineage>
</organism>
<comment type="cofactor">
    <cofactor evidence="1 6">
        <name>Mg(2+)</name>
        <dbReference type="ChEBI" id="CHEBI:18420"/>
    </cofactor>
</comment>
<sequence>MDPKRVPRGDNIPSEINVIIEIPSHAEPVKYEMDKATGAMFVDRFMSTAMHYPCNYGYVPNTLSADGDPVDVIVVTPYPLISGSVIKCRPIGVLKMTDESGDDAKILALPIDKLFKGYREIESFRDMPAHLLDQISHFFEHYKDLDEGKWVRVMGWGGREDAREEIMNSVRMFEEAPEKPAF</sequence>
<feature type="binding site" evidence="6">
    <location>
        <position position="66"/>
    </location>
    <ligand>
        <name>Mg(2+)</name>
        <dbReference type="ChEBI" id="CHEBI:18420"/>
        <label>1</label>
    </ligand>
</feature>